<evidence type="ECO:0000259" key="8">
    <source>
        <dbReference type="PROSITE" id="PS51462"/>
    </source>
</evidence>
<keyword evidence="4" id="KW-0378">Hydrolase</keyword>
<dbReference type="SUPFAM" id="SSF55811">
    <property type="entry name" value="Nudix"/>
    <property type="match status" value="1"/>
</dbReference>
<evidence type="ECO:0000256" key="2">
    <source>
        <dbReference type="ARBA" id="ARBA00005582"/>
    </source>
</evidence>
<feature type="region of interest" description="Disordered" evidence="7">
    <location>
        <begin position="1"/>
        <end position="20"/>
    </location>
</feature>
<comment type="similarity">
    <text evidence="2">Belongs to the Nudix hydrolase family.</text>
</comment>
<evidence type="ECO:0000256" key="7">
    <source>
        <dbReference type="SAM" id="MobiDB-lite"/>
    </source>
</evidence>
<dbReference type="Proteomes" id="UP000184501">
    <property type="component" value="Unassembled WGS sequence"/>
</dbReference>
<keyword evidence="3 6" id="KW-0479">Metal-binding</keyword>
<feature type="binding site" evidence="6">
    <location>
        <position position="89"/>
    </location>
    <ligand>
        <name>Mg(2+)</name>
        <dbReference type="ChEBI" id="CHEBI:18420"/>
    </ligand>
</feature>
<sequence>MSTAEEQVAIYDAEGHPTGALPRSRMRAEGHWHAAASVLLRSTDGQRVYVHRRTDDKDVYPGMYDCWAGGVLAAGEQPEECARRELAEELGVRGVPLTPMFTVPFVDPPVRYHAFTFEARWDGPVVHQPEEIAEGGWLPLDELRARLSDPTWPWTPDGRALFTEWDRRQSHA</sequence>
<dbReference type="CDD" id="cd04697">
    <property type="entry name" value="NUDIX_Hydrolase"/>
    <property type="match status" value="1"/>
</dbReference>
<dbReference type="STRING" id="2017.SAMN05444320_102355"/>
<reference evidence="9 10" key="1">
    <citation type="submission" date="2016-11" db="EMBL/GenBank/DDBJ databases">
        <authorList>
            <person name="Jaros S."/>
            <person name="Januszkiewicz K."/>
            <person name="Wedrychowicz H."/>
        </authorList>
    </citation>
    <scope>NUCLEOTIDE SEQUENCE [LARGE SCALE GENOMIC DNA]</scope>
    <source>
        <strain evidence="9 10">DSM 44523</strain>
    </source>
</reference>
<keyword evidence="5 6" id="KW-0460">Magnesium</keyword>
<dbReference type="InterPro" id="IPR020084">
    <property type="entry name" value="NUDIX_hydrolase_CS"/>
</dbReference>
<gene>
    <name evidence="9" type="ORF">SAMN05444320_102355</name>
</gene>
<evidence type="ECO:0000256" key="4">
    <source>
        <dbReference type="ARBA" id="ARBA00022801"/>
    </source>
</evidence>
<dbReference type="PIRSF" id="PIRSF017340">
    <property type="entry name" value="Nudix_hydro"/>
    <property type="match status" value="1"/>
</dbReference>
<dbReference type="PANTHER" id="PTHR10885">
    <property type="entry name" value="ISOPENTENYL-DIPHOSPHATE DELTA-ISOMERASE"/>
    <property type="match status" value="1"/>
</dbReference>
<dbReference type="PROSITE" id="PS51462">
    <property type="entry name" value="NUDIX"/>
    <property type="match status" value="1"/>
</dbReference>
<dbReference type="PROSITE" id="PS00893">
    <property type="entry name" value="NUDIX_BOX"/>
    <property type="match status" value="1"/>
</dbReference>
<dbReference type="EMBL" id="FQVN01000002">
    <property type="protein sequence ID" value="SHF05010.1"/>
    <property type="molecule type" value="Genomic_DNA"/>
</dbReference>
<evidence type="ECO:0000313" key="10">
    <source>
        <dbReference type="Proteomes" id="UP000184501"/>
    </source>
</evidence>
<dbReference type="InterPro" id="IPR024195">
    <property type="entry name" value="NUDIX_hydrolase_YfcD_pred"/>
</dbReference>
<organism evidence="9 10">
    <name type="scientific">Streptoalloteichus hindustanus</name>
    <dbReference type="NCBI Taxonomy" id="2017"/>
    <lineage>
        <taxon>Bacteria</taxon>
        <taxon>Bacillati</taxon>
        <taxon>Actinomycetota</taxon>
        <taxon>Actinomycetes</taxon>
        <taxon>Pseudonocardiales</taxon>
        <taxon>Pseudonocardiaceae</taxon>
        <taxon>Streptoalloteichus</taxon>
    </lineage>
</organism>
<dbReference type="GO" id="GO:0016853">
    <property type="term" value="F:isomerase activity"/>
    <property type="evidence" value="ECO:0007669"/>
    <property type="project" value="UniProtKB-KW"/>
</dbReference>
<evidence type="ECO:0000313" key="9">
    <source>
        <dbReference type="EMBL" id="SHF05010.1"/>
    </source>
</evidence>
<dbReference type="RefSeq" id="WP_073480614.1">
    <property type="nucleotide sequence ID" value="NZ_FQVN01000002.1"/>
</dbReference>
<evidence type="ECO:0000256" key="5">
    <source>
        <dbReference type="ARBA" id="ARBA00022842"/>
    </source>
</evidence>
<dbReference type="Gene3D" id="3.90.79.10">
    <property type="entry name" value="Nucleoside Triphosphate Pyrophosphohydrolase"/>
    <property type="match status" value="1"/>
</dbReference>
<dbReference type="InterPro" id="IPR015797">
    <property type="entry name" value="NUDIX_hydrolase-like_dom_sf"/>
</dbReference>
<accession>A0A1M4YH00</accession>
<dbReference type="GO" id="GO:0046872">
    <property type="term" value="F:metal ion binding"/>
    <property type="evidence" value="ECO:0007669"/>
    <property type="project" value="UniProtKB-KW"/>
</dbReference>
<comment type="cofactor">
    <cofactor evidence="1">
        <name>Mg(2+)</name>
        <dbReference type="ChEBI" id="CHEBI:18420"/>
    </cofactor>
</comment>
<evidence type="ECO:0000256" key="6">
    <source>
        <dbReference type="PIRSR" id="PIRSR017340-1"/>
    </source>
</evidence>
<dbReference type="Pfam" id="PF00293">
    <property type="entry name" value="NUDIX"/>
    <property type="match status" value="1"/>
</dbReference>
<proteinExistence type="inferred from homology"/>
<dbReference type="InterPro" id="IPR000086">
    <property type="entry name" value="NUDIX_hydrolase_dom"/>
</dbReference>
<keyword evidence="9" id="KW-0413">Isomerase</keyword>
<protein>
    <submittedName>
        <fullName evidence="9">Isopentenyldiphosphate isomerase</fullName>
    </submittedName>
</protein>
<name>A0A1M4YH00_STRHI</name>
<feature type="binding site" evidence="6">
    <location>
        <position position="85"/>
    </location>
    <ligand>
        <name>Mg(2+)</name>
        <dbReference type="ChEBI" id="CHEBI:18420"/>
    </ligand>
</feature>
<keyword evidence="10" id="KW-1185">Reference proteome</keyword>
<feature type="domain" description="Nudix hydrolase" evidence="8">
    <location>
        <begin position="31"/>
        <end position="160"/>
    </location>
</feature>
<dbReference type="GO" id="GO:0016817">
    <property type="term" value="F:hydrolase activity, acting on acid anhydrides"/>
    <property type="evidence" value="ECO:0007669"/>
    <property type="project" value="InterPro"/>
</dbReference>
<dbReference type="PANTHER" id="PTHR10885:SF0">
    <property type="entry name" value="ISOPENTENYL-DIPHOSPHATE DELTA-ISOMERASE"/>
    <property type="match status" value="1"/>
</dbReference>
<dbReference type="AlphaFoldDB" id="A0A1M4YH00"/>
<evidence type="ECO:0000256" key="1">
    <source>
        <dbReference type="ARBA" id="ARBA00001946"/>
    </source>
</evidence>
<evidence type="ECO:0000256" key="3">
    <source>
        <dbReference type="ARBA" id="ARBA00022723"/>
    </source>
</evidence>